<evidence type="ECO:0000313" key="2">
    <source>
        <dbReference type="Proteomes" id="UP000305546"/>
    </source>
</evidence>
<comment type="caution">
    <text evidence="1">The sequence shown here is derived from an EMBL/GenBank/DDBJ whole genome shotgun (WGS) entry which is preliminary data.</text>
</comment>
<reference evidence="1 2" key="1">
    <citation type="submission" date="2019-06" db="EMBL/GenBank/DDBJ databases">
        <title>Amycolatopsis alkalitolerans sp. nov., isolated from Gastrodia elata Blume.</title>
        <authorList>
            <person name="Narsing Rao M.P."/>
            <person name="Li W.J."/>
        </authorList>
    </citation>
    <scope>NUCLEOTIDE SEQUENCE [LARGE SCALE GENOMIC DNA]</scope>
    <source>
        <strain evidence="1 2">SYSUP0005</strain>
    </source>
</reference>
<dbReference type="RefSeq" id="WP_139096287.1">
    <property type="nucleotide sequence ID" value="NZ_VDFW01000006.1"/>
</dbReference>
<organism evidence="1 2">
    <name type="scientific">Amycolatopsis alkalitolerans</name>
    <dbReference type="NCBI Taxonomy" id="2547244"/>
    <lineage>
        <taxon>Bacteria</taxon>
        <taxon>Bacillati</taxon>
        <taxon>Actinomycetota</taxon>
        <taxon>Actinomycetes</taxon>
        <taxon>Pseudonocardiales</taxon>
        <taxon>Pseudonocardiaceae</taxon>
        <taxon>Amycolatopsis</taxon>
    </lineage>
</organism>
<keyword evidence="2" id="KW-1185">Reference proteome</keyword>
<sequence>MAVTPGHTGDAVVAGKSRSFPTRVVPPVELPASASYLAGAAAAQLGWKGVVLPEVTMLGRRVCVVARLRTDVHAERIACGIGPVADRTTVATWTWPEFAGTAPAPAAEIVGVLSVARHWRTGMAATVPFARYGEAAMVLPTSAVLTKDYVEGCLPRARSYGLSIVSADTDATVALDLSGRRERSLLPQDAVSRWINEMVYEQLLASYDLPVA</sequence>
<dbReference type="Proteomes" id="UP000305546">
    <property type="component" value="Unassembled WGS sequence"/>
</dbReference>
<dbReference type="OrthoDB" id="3677403at2"/>
<protein>
    <submittedName>
        <fullName evidence="1">Uncharacterized protein</fullName>
    </submittedName>
</protein>
<gene>
    <name evidence="1" type="ORF">FG385_09590</name>
</gene>
<name>A0A5C4M6Q1_9PSEU</name>
<dbReference type="AlphaFoldDB" id="A0A5C4M6Q1"/>
<evidence type="ECO:0000313" key="1">
    <source>
        <dbReference type="EMBL" id="TNC27325.1"/>
    </source>
</evidence>
<dbReference type="EMBL" id="VDFW01000006">
    <property type="protein sequence ID" value="TNC27325.1"/>
    <property type="molecule type" value="Genomic_DNA"/>
</dbReference>
<accession>A0A5C4M6Q1</accession>
<proteinExistence type="predicted"/>